<accession>A0A5R8Y4E0</accession>
<dbReference type="AlphaFoldDB" id="A0A5R8Y4E0"/>
<keyword evidence="2" id="KW-0812">Transmembrane</keyword>
<evidence type="ECO:0000313" key="4">
    <source>
        <dbReference type="Proteomes" id="UP000308901"/>
    </source>
</evidence>
<organism evidence="3 4">
    <name type="scientific">Arcobacter arenosus</name>
    <dbReference type="NCBI Taxonomy" id="2576037"/>
    <lineage>
        <taxon>Bacteria</taxon>
        <taxon>Pseudomonadati</taxon>
        <taxon>Campylobacterota</taxon>
        <taxon>Epsilonproteobacteria</taxon>
        <taxon>Campylobacterales</taxon>
        <taxon>Arcobacteraceae</taxon>
        <taxon>Arcobacter</taxon>
    </lineage>
</organism>
<keyword evidence="2" id="KW-0472">Membrane</keyword>
<evidence type="ECO:0000256" key="1">
    <source>
        <dbReference type="SAM" id="Coils"/>
    </source>
</evidence>
<evidence type="ECO:0000313" key="3">
    <source>
        <dbReference type="EMBL" id="TLP40936.1"/>
    </source>
</evidence>
<keyword evidence="1" id="KW-0175">Coiled coil</keyword>
<reference evidence="3 4" key="1">
    <citation type="submission" date="2019-05" db="EMBL/GenBank/DDBJ databases">
        <title>Arcobacter sp. nov., isolated from sea sediment.</title>
        <authorList>
            <person name="Kim W."/>
        </authorList>
    </citation>
    <scope>NUCLEOTIDE SEQUENCE [LARGE SCALE GENOMIC DNA]</scope>
    <source>
        <strain evidence="3 4">CAU 1517</strain>
    </source>
</reference>
<protein>
    <submittedName>
        <fullName evidence="3">Uncharacterized protein</fullName>
    </submittedName>
</protein>
<dbReference type="EMBL" id="VANU01000001">
    <property type="protein sequence ID" value="TLP40936.1"/>
    <property type="molecule type" value="Genomic_DNA"/>
</dbReference>
<keyword evidence="4" id="KW-1185">Reference proteome</keyword>
<dbReference type="OrthoDB" id="5349360at2"/>
<name>A0A5R8Y4E0_9BACT</name>
<comment type="caution">
    <text evidence="3">The sequence shown here is derived from an EMBL/GenBank/DDBJ whole genome shotgun (WGS) entry which is preliminary data.</text>
</comment>
<evidence type="ECO:0000256" key="2">
    <source>
        <dbReference type="SAM" id="Phobius"/>
    </source>
</evidence>
<dbReference type="Proteomes" id="UP000308901">
    <property type="component" value="Unassembled WGS sequence"/>
</dbReference>
<proteinExistence type="predicted"/>
<sequence length="242" mass="28297">MAKISKELNSILNENKDPVEENHSPLNFILLLILAVIAIYFAVMYFDIKNEKTNSNDTQKYKKIIKENVVLNEDNKRIKKELDELKIKKIAIKDTQELEKLKKENKQLKIKIEKLNNNQQNKNFKQLYFSENSKVLKCYEYESASTTIPSVCSNKFESFLNENQKALRFQVIPVLSSKDIKAFEKFDENTQDLLLNGVSTKRISELLWEMKKILGNDIILTSNSYYVKSKQDNSGFILKAYY</sequence>
<keyword evidence="2" id="KW-1133">Transmembrane helix</keyword>
<gene>
    <name evidence="3" type="ORF">FDK22_02635</name>
</gene>
<dbReference type="RefSeq" id="WP_138151338.1">
    <property type="nucleotide sequence ID" value="NZ_VANU01000001.1"/>
</dbReference>
<feature type="transmembrane region" description="Helical" evidence="2">
    <location>
        <begin position="26"/>
        <end position="46"/>
    </location>
</feature>
<feature type="coiled-coil region" evidence="1">
    <location>
        <begin position="61"/>
        <end position="125"/>
    </location>
</feature>